<reference evidence="3" key="1">
    <citation type="journal article" date="2019" name="Int. J. Syst. Evol. Microbiol.">
        <title>The Global Catalogue of Microorganisms (GCM) 10K type strain sequencing project: providing services to taxonomists for standard genome sequencing and annotation.</title>
        <authorList>
            <consortium name="The Broad Institute Genomics Platform"/>
            <consortium name="The Broad Institute Genome Sequencing Center for Infectious Disease"/>
            <person name="Wu L."/>
            <person name="Ma J."/>
        </authorList>
    </citation>
    <scope>NUCLEOTIDE SEQUENCE [LARGE SCALE GENOMIC DNA]</scope>
    <source>
        <strain evidence="3">JCM 14303</strain>
    </source>
</reference>
<dbReference type="EMBL" id="BAAANC010000003">
    <property type="protein sequence ID" value="GAA1543235.1"/>
    <property type="molecule type" value="Genomic_DNA"/>
</dbReference>
<evidence type="ECO:0000313" key="2">
    <source>
        <dbReference type="EMBL" id="GAA1543235.1"/>
    </source>
</evidence>
<evidence type="ECO:0000256" key="1">
    <source>
        <dbReference type="SAM" id="SignalP"/>
    </source>
</evidence>
<dbReference type="RefSeq" id="WP_344178857.1">
    <property type="nucleotide sequence ID" value="NZ_BAAANC010000003.1"/>
</dbReference>
<name>A0ABP4MFA9_9ACTN</name>
<sequence length="429" mass="45941">MNRTLPTLAAAGVLLAAPWVTPTASAAAAISDVQLSWSDATHTKVKITWSETTSVANTVDLATWVENPIGTTTAAQPNEVLVPVNRFPQTNADGRHYVTVSGPDGATARSVDFDAYAYAPEKATLTFPTYDQLAWSVPADTSVDGTPNDPLDLPKHDTYLVETRFDDPDQYDVECTPLPTTTSPEPSGQIARPTRPISLEIHTQNEWGPSTGGTWNLIDVTSAVTITAPAASPLGGNTTLTGEVKLRGLDVSGHPPSCTAYENVSPFTPVVVHQRTSPTAPWTVVGSTKTDNTGKYTATFRNPGHREYRVVVPSQTVNGKPLFGGDSPTKSVRATTRVVSAKFIQPTVDLGTQPQAYLWVDPAGTQQAALQFKNATGAWQGLGYKTLSAGRGLLAFPWNQRGTTQFRWWIPASTTADATYSGLFTLTVR</sequence>
<keyword evidence="3" id="KW-1185">Reference proteome</keyword>
<feature type="chain" id="PRO_5045593702" description="Surface-anchored protein" evidence="1">
    <location>
        <begin position="27"/>
        <end position="429"/>
    </location>
</feature>
<comment type="caution">
    <text evidence="2">The sequence shown here is derived from an EMBL/GenBank/DDBJ whole genome shotgun (WGS) entry which is preliminary data.</text>
</comment>
<protein>
    <recommendedName>
        <fullName evidence="4">Surface-anchored protein</fullName>
    </recommendedName>
</protein>
<organism evidence="2 3">
    <name type="scientific">Kribbella lupini</name>
    <dbReference type="NCBI Taxonomy" id="291602"/>
    <lineage>
        <taxon>Bacteria</taxon>
        <taxon>Bacillati</taxon>
        <taxon>Actinomycetota</taxon>
        <taxon>Actinomycetes</taxon>
        <taxon>Propionibacteriales</taxon>
        <taxon>Kribbellaceae</taxon>
        <taxon>Kribbella</taxon>
    </lineage>
</organism>
<dbReference type="Proteomes" id="UP001500363">
    <property type="component" value="Unassembled WGS sequence"/>
</dbReference>
<keyword evidence="1" id="KW-0732">Signal</keyword>
<feature type="signal peptide" evidence="1">
    <location>
        <begin position="1"/>
        <end position="26"/>
    </location>
</feature>
<evidence type="ECO:0008006" key="4">
    <source>
        <dbReference type="Google" id="ProtNLM"/>
    </source>
</evidence>
<gene>
    <name evidence="2" type="ORF">GCM10009741_53130</name>
</gene>
<accession>A0ABP4MFA9</accession>
<proteinExistence type="predicted"/>
<evidence type="ECO:0000313" key="3">
    <source>
        <dbReference type="Proteomes" id="UP001500363"/>
    </source>
</evidence>